<keyword evidence="4" id="KW-1185">Reference proteome</keyword>
<evidence type="ECO:0000313" key="3">
    <source>
        <dbReference type="EMBL" id="TCT37689.1"/>
    </source>
</evidence>
<reference evidence="3 4" key="1">
    <citation type="submission" date="2019-03" db="EMBL/GenBank/DDBJ databases">
        <title>Freshwater and sediment microbial communities from various areas in North America, analyzing microbe dynamics in response to fracking.</title>
        <authorList>
            <person name="Lamendella R."/>
        </authorList>
    </citation>
    <scope>NUCLEOTIDE SEQUENCE [LARGE SCALE GENOMIC DNA]</scope>
    <source>
        <strain evidence="3 4">175.2</strain>
    </source>
</reference>
<feature type="domain" description="Phage head morphogenesis" evidence="1">
    <location>
        <begin position="101"/>
        <end position="221"/>
    </location>
</feature>
<dbReference type="EMBL" id="SMAR01000017">
    <property type="protein sequence ID" value="TCT37689.1"/>
    <property type="molecule type" value="Genomic_DNA"/>
</dbReference>
<sequence length="477" mass="54433">MDAQRSLLILAARWSPAALARPIGEALELSALYGREAVFTDAEASFADDAFEVINQSFAEQIDFFRQKRGKPTKAWTDAMRGIHDRAFVVAGANDMAIVSDFQTAIGDAIKNGGTLDGFRKDFDQIVDRYGWQYKGERGWRTRVIFETNIRTSYMAGRLKQMRDPDVIKLRPFWEYRHGETRVPKSPRPSHVAWHGLILRHDDNWWEKHYPPNGWLCSCGVRTLSYDDLKRRGKNGPDKAPEDLMQPFIDPMSGQLSEKPQGVGYGWDYMPGDLWERGLTPQALLDDGDLQLTNPRQAVAIDDPEPVEDLVKSARPFKAKPMKEGLEPEDYVRAFLKPFGADIDQAVLFEDKAGTKVPVSDQLFRDRSGAFKVLKRGRHRLTPLMAETLLDPDEIWVGVARKAAASDPDTEELIVDRRYIRVDRKTGIQIVFEIGERYWDAITSYNPTTKKGDPDFRALDRRRGGKLVYKRKKKGRE</sequence>
<gene>
    <name evidence="3" type="ORF">EDC90_101779</name>
</gene>
<dbReference type="Pfam" id="PF18810">
    <property type="entry name" value="PBECR2"/>
    <property type="match status" value="1"/>
</dbReference>
<dbReference type="InterPro" id="IPR006528">
    <property type="entry name" value="Phage_head_morphogenesis_dom"/>
</dbReference>
<accession>A0A4R3NRA0</accession>
<dbReference type="Proteomes" id="UP000295097">
    <property type="component" value="Unassembled WGS sequence"/>
</dbReference>
<dbReference type="RefSeq" id="WP_245511036.1">
    <property type="nucleotide sequence ID" value="NZ_SMAR01000017.1"/>
</dbReference>
<evidence type="ECO:0000259" key="1">
    <source>
        <dbReference type="Pfam" id="PF04233"/>
    </source>
</evidence>
<proteinExistence type="predicted"/>
<dbReference type="Pfam" id="PF04233">
    <property type="entry name" value="Phage_Mu_F"/>
    <property type="match status" value="1"/>
</dbReference>
<name>A0A4R3NRA0_9HYPH</name>
<evidence type="ECO:0000313" key="4">
    <source>
        <dbReference type="Proteomes" id="UP000295097"/>
    </source>
</evidence>
<evidence type="ECO:0000259" key="2">
    <source>
        <dbReference type="Pfam" id="PF18810"/>
    </source>
</evidence>
<comment type="caution">
    <text evidence="3">The sequence shown here is derived from an EMBL/GenBank/DDBJ whole genome shotgun (WGS) entry which is preliminary data.</text>
</comment>
<dbReference type="InterPro" id="IPR041110">
    <property type="entry name" value="PBECR2"/>
</dbReference>
<dbReference type="AlphaFoldDB" id="A0A4R3NRA0"/>
<feature type="domain" description="Phage-Barnase-EndoU-ColicinE5/D-RelE like nuclease 2" evidence="2">
    <location>
        <begin position="334"/>
        <end position="470"/>
    </location>
</feature>
<protein>
    <submittedName>
        <fullName evidence="3">Phage Mu protein F like protein</fullName>
    </submittedName>
</protein>
<organism evidence="3 4">
    <name type="scientific">Martelella mediterranea</name>
    <dbReference type="NCBI Taxonomy" id="293089"/>
    <lineage>
        <taxon>Bacteria</taxon>
        <taxon>Pseudomonadati</taxon>
        <taxon>Pseudomonadota</taxon>
        <taxon>Alphaproteobacteria</taxon>
        <taxon>Hyphomicrobiales</taxon>
        <taxon>Aurantimonadaceae</taxon>
        <taxon>Martelella</taxon>
    </lineage>
</organism>